<dbReference type="RefSeq" id="WP_220750468.1">
    <property type="nucleotide sequence ID" value="NZ_BPFH01000009.1"/>
</dbReference>
<name>A0ABQ4NRF0_9RHOB</name>
<reference evidence="2 3" key="1">
    <citation type="submission" date="2021-05" db="EMBL/GenBank/DDBJ databases">
        <title>Bacteria Genome sequencing.</title>
        <authorList>
            <person name="Takabe Y."/>
            <person name="Nakajima Y."/>
            <person name="Suzuki S."/>
            <person name="Shiozaki T."/>
        </authorList>
    </citation>
    <scope>NUCLEOTIDE SEQUENCE [LARGE SCALE GENOMIC DNA]</scope>
    <source>
        <strain evidence="2 3">AI_62</strain>
    </source>
</reference>
<feature type="compositionally biased region" description="Low complexity" evidence="1">
    <location>
        <begin position="155"/>
        <end position="168"/>
    </location>
</feature>
<organism evidence="2 3">
    <name type="scientific">Jannaschia pagri</name>
    <dbReference type="NCBI Taxonomy" id="2829797"/>
    <lineage>
        <taxon>Bacteria</taxon>
        <taxon>Pseudomonadati</taxon>
        <taxon>Pseudomonadota</taxon>
        <taxon>Alphaproteobacteria</taxon>
        <taxon>Rhodobacterales</taxon>
        <taxon>Roseobacteraceae</taxon>
        <taxon>Jannaschia</taxon>
    </lineage>
</organism>
<accession>A0ABQ4NRF0</accession>
<keyword evidence="3" id="KW-1185">Reference proteome</keyword>
<dbReference type="EMBL" id="BPFH01000009">
    <property type="protein sequence ID" value="GIT96983.1"/>
    <property type="molecule type" value="Genomic_DNA"/>
</dbReference>
<evidence type="ECO:0000313" key="2">
    <source>
        <dbReference type="EMBL" id="GIT96983.1"/>
    </source>
</evidence>
<evidence type="ECO:0000313" key="3">
    <source>
        <dbReference type="Proteomes" id="UP000786693"/>
    </source>
</evidence>
<dbReference type="Proteomes" id="UP000786693">
    <property type="component" value="Unassembled WGS sequence"/>
</dbReference>
<feature type="region of interest" description="Disordered" evidence="1">
    <location>
        <begin position="99"/>
        <end position="184"/>
    </location>
</feature>
<protein>
    <submittedName>
        <fullName evidence="2">Uncharacterized protein</fullName>
    </submittedName>
</protein>
<comment type="caution">
    <text evidence="2">The sequence shown here is derived from an EMBL/GenBank/DDBJ whole genome shotgun (WGS) entry which is preliminary data.</text>
</comment>
<gene>
    <name evidence="2" type="ORF">JANAI62_36060</name>
</gene>
<evidence type="ECO:0000256" key="1">
    <source>
        <dbReference type="SAM" id="MobiDB-lite"/>
    </source>
</evidence>
<sequence length="233" mass="25337">MEQSKSPQDIEDVLSSIRRLVANDAPAMPPANPRAPGTPEDTLVLAPTQRVTDPEDPFQMIRSLAQEERDARDAPHVLAEVEADVGAIARDLATAEVEAFWSETASDQPVEDLPEEFSPSEPMEEPEAPAPDLTTADDLTQAPEVTRLPLPPRETQQQTTTLSQDTSDGPTPATEGSLADVMDGIGDDDALRQLIAEIVRQELAGALGERITRNVRKLVRRELRQALSSGEFD</sequence>
<proteinExistence type="predicted"/>